<dbReference type="Proteomes" id="UP000886390">
    <property type="component" value="Unassembled WGS sequence"/>
</dbReference>
<sequence>MILAKVESGEYVEDRELLDKIEDPHELYEGEINNAPPEELNLKEIVKEEKAKVKPLNVKNIKHGIKGSLSIFRLLPYLFLILGFIALKNNNILDLWYYLPSLFFGIIIGALISREILA</sequence>
<evidence type="ECO:0000256" key="1">
    <source>
        <dbReference type="SAM" id="Phobius"/>
    </source>
</evidence>
<keyword evidence="1" id="KW-1133">Transmembrane helix</keyword>
<protein>
    <submittedName>
        <fullName evidence="2">Uncharacterized protein</fullName>
    </submittedName>
</protein>
<evidence type="ECO:0000313" key="2">
    <source>
        <dbReference type="EMBL" id="HFB54082.1"/>
    </source>
</evidence>
<accession>A0A7C3C044</accession>
<dbReference type="AlphaFoldDB" id="A0A7C3C044"/>
<comment type="caution">
    <text evidence="2">The sequence shown here is derived from an EMBL/GenBank/DDBJ whole genome shotgun (WGS) entry which is preliminary data.</text>
</comment>
<feature type="transmembrane region" description="Helical" evidence="1">
    <location>
        <begin position="95"/>
        <end position="113"/>
    </location>
</feature>
<gene>
    <name evidence="2" type="ORF">ENJ67_05050</name>
</gene>
<dbReference type="EMBL" id="DRNH01000272">
    <property type="protein sequence ID" value="HFB54082.1"/>
    <property type="molecule type" value="Genomic_DNA"/>
</dbReference>
<name>A0A7C3C044_9BACT</name>
<keyword evidence="1" id="KW-0472">Membrane</keyword>
<proteinExistence type="predicted"/>
<feature type="transmembrane region" description="Helical" evidence="1">
    <location>
        <begin position="71"/>
        <end position="89"/>
    </location>
</feature>
<reference evidence="2" key="1">
    <citation type="journal article" date="2020" name="mSystems">
        <title>Genome- and Community-Level Interaction Insights into Carbon Utilization and Element Cycling Functions of Hydrothermarchaeota in Hydrothermal Sediment.</title>
        <authorList>
            <person name="Zhou Z."/>
            <person name="Liu Y."/>
            <person name="Xu W."/>
            <person name="Pan J."/>
            <person name="Luo Z.H."/>
            <person name="Li M."/>
        </authorList>
    </citation>
    <scope>NUCLEOTIDE SEQUENCE [LARGE SCALE GENOMIC DNA]</scope>
    <source>
        <strain evidence="2">HyVt-507</strain>
    </source>
</reference>
<organism evidence="2">
    <name type="scientific">Sulfurimonas autotrophica</name>
    <dbReference type="NCBI Taxonomy" id="202747"/>
    <lineage>
        <taxon>Bacteria</taxon>
        <taxon>Pseudomonadati</taxon>
        <taxon>Campylobacterota</taxon>
        <taxon>Epsilonproteobacteria</taxon>
        <taxon>Campylobacterales</taxon>
        <taxon>Sulfurimonadaceae</taxon>
        <taxon>Sulfurimonas</taxon>
    </lineage>
</organism>
<keyword evidence="1" id="KW-0812">Transmembrane</keyword>